<dbReference type="EMBL" id="BPVZ01000089">
    <property type="protein sequence ID" value="GKV30825.1"/>
    <property type="molecule type" value="Genomic_DNA"/>
</dbReference>
<sequence>MFKDSWILVEIVSEKRNRGFYDPNHELNLLGHAWNLWNEDKALQLVDALMEKSIVKSEVLRCIQIGLLCVQEHPEDRPSISLVLLMLDSEQLPLPQPKQPGFYTSRFLNENTSSSISWNMDTGNELTISMLQAR</sequence>
<evidence type="ECO:0000313" key="3">
    <source>
        <dbReference type="Proteomes" id="UP001054252"/>
    </source>
</evidence>
<dbReference type="InterPro" id="IPR011009">
    <property type="entry name" value="Kinase-like_dom_sf"/>
</dbReference>
<dbReference type="Pfam" id="PF11883">
    <property type="entry name" value="DUF3403"/>
    <property type="match status" value="1"/>
</dbReference>
<protein>
    <recommendedName>
        <fullName evidence="1">S-locus receptor kinase C-terminal domain-containing protein</fullName>
    </recommendedName>
</protein>
<dbReference type="InterPro" id="IPR021820">
    <property type="entry name" value="S-locus_recpt_kinase_C"/>
</dbReference>
<dbReference type="PANTHER" id="PTHR27006">
    <property type="entry name" value="PROMASTIGOTE SURFACE ANTIGEN PROTEIN PSA"/>
    <property type="match status" value="1"/>
</dbReference>
<comment type="caution">
    <text evidence="2">The sequence shown here is derived from an EMBL/GenBank/DDBJ whole genome shotgun (WGS) entry which is preliminary data.</text>
</comment>
<dbReference type="AlphaFoldDB" id="A0AAV5L1C2"/>
<proteinExistence type="predicted"/>
<organism evidence="2 3">
    <name type="scientific">Rubroshorea leprosula</name>
    <dbReference type="NCBI Taxonomy" id="152421"/>
    <lineage>
        <taxon>Eukaryota</taxon>
        <taxon>Viridiplantae</taxon>
        <taxon>Streptophyta</taxon>
        <taxon>Embryophyta</taxon>
        <taxon>Tracheophyta</taxon>
        <taxon>Spermatophyta</taxon>
        <taxon>Magnoliopsida</taxon>
        <taxon>eudicotyledons</taxon>
        <taxon>Gunneridae</taxon>
        <taxon>Pentapetalae</taxon>
        <taxon>rosids</taxon>
        <taxon>malvids</taxon>
        <taxon>Malvales</taxon>
        <taxon>Dipterocarpaceae</taxon>
        <taxon>Rubroshorea</taxon>
    </lineage>
</organism>
<dbReference type="Gene3D" id="1.10.510.10">
    <property type="entry name" value="Transferase(Phosphotransferase) domain 1"/>
    <property type="match status" value="1"/>
</dbReference>
<evidence type="ECO:0000313" key="2">
    <source>
        <dbReference type="EMBL" id="GKV30825.1"/>
    </source>
</evidence>
<dbReference type="PANTHER" id="PTHR27006:SF587">
    <property type="entry name" value="RECEPTOR-LIKE SERINE_THREONINE-PROTEIN KINASE"/>
    <property type="match status" value="1"/>
</dbReference>
<dbReference type="Proteomes" id="UP001054252">
    <property type="component" value="Unassembled WGS sequence"/>
</dbReference>
<name>A0AAV5L1C2_9ROSI</name>
<accession>A0AAV5L1C2</accession>
<dbReference type="GO" id="GO:0004674">
    <property type="term" value="F:protein serine/threonine kinase activity"/>
    <property type="evidence" value="ECO:0007669"/>
    <property type="project" value="InterPro"/>
</dbReference>
<feature type="domain" description="S-locus receptor kinase C-terminal" evidence="1">
    <location>
        <begin position="89"/>
        <end position="134"/>
    </location>
</feature>
<keyword evidence="3" id="KW-1185">Reference proteome</keyword>
<gene>
    <name evidence="2" type="ORF">SLEP1_g39600</name>
</gene>
<dbReference type="SUPFAM" id="SSF56112">
    <property type="entry name" value="Protein kinase-like (PK-like)"/>
    <property type="match status" value="1"/>
</dbReference>
<reference evidence="2 3" key="1">
    <citation type="journal article" date="2021" name="Commun. Biol.">
        <title>The genome of Shorea leprosula (Dipterocarpaceae) highlights the ecological relevance of drought in aseasonal tropical rainforests.</title>
        <authorList>
            <person name="Ng K.K.S."/>
            <person name="Kobayashi M.J."/>
            <person name="Fawcett J.A."/>
            <person name="Hatakeyama M."/>
            <person name="Paape T."/>
            <person name="Ng C.H."/>
            <person name="Ang C.C."/>
            <person name="Tnah L.H."/>
            <person name="Lee C.T."/>
            <person name="Nishiyama T."/>
            <person name="Sese J."/>
            <person name="O'Brien M.J."/>
            <person name="Copetti D."/>
            <person name="Mohd Noor M.I."/>
            <person name="Ong R.C."/>
            <person name="Putra M."/>
            <person name="Sireger I.Z."/>
            <person name="Indrioko S."/>
            <person name="Kosugi Y."/>
            <person name="Izuno A."/>
            <person name="Isagi Y."/>
            <person name="Lee S.L."/>
            <person name="Shimizu K.K."/>
        </authorList>
    </citation>
    <scope>NUCLEOTIDE SEQUENCE [LARGE SCALE GENOMIC DNA]</scope>
    <source>
        <strain evidence="2">214</strain>
    </source>
</reference>
<evidence type="ECO:0000259" key="1">
    <source>
        <dbReference type="Pfam" id="PF11883"/>
    </source>
</evidence>